<gene>
    <name evidence="2" type="ORF">AVDCRST_MAG55-3137</name>
</gene>
<evidence type="ECO:0008006" key="3">
    <source>
        <dbReference type="Google" id="ProtNLM"/>
    </source>
</evidence>
<keyword evidence="1" id="KW-0812">Transmembrane</keyword>
<feature type="transmembrane region" description="Helical" evidence="1">
    <location>
        <begin position="42"/>
        <end position="65"/>
    </location>
</feature>
<organism evidence="2">
    <name type="scientific">uncultured Rubrobacteraceae bacterium</name>
    <dbReference type="NCBI Taxonomy" id="349277"/>
    <lineage>
        <taxon>Bacteria</taxon>
        <taxon>Bacillati</taxon>
        <taxon>Actinomycetota</taxon>
        <taxon>Rubrobacteria</taxon>
        <taxon>Rubrobacterales</taxon>
        <taxon>Rubrobacteraceae</taxon>
        <taxon>environmental samples</taxon>
    </lineage>
</organism>
<dbReference type="EMBL" id="CADCUZ010000159">
    <property type="protein sequence ID" value="CAA9437439.1"/>
    <property type="molecule type" value="Genomic_DNA"/>
</dbReference>
<keyword evidence="1" id="KW-0472">Membrane</keyword>
<feature type="transmembrane region" description="Helical" evidence="1">
    <location>
        <begin position="185"/>
        <end position="208"/>
    </location>
</feature>
<keyword evidence="1" id="KW-1133">Transmembrane helix</keyword>
<evidence type="ECO:0000256" key="1">
    <source>
        <dbReference type="SAM" id="Phobius"/>
    </source>
</evidence>
<proteinExistence type="predicted"/>
<accession>A0A6J4QBR6</accession>
<dbReference type="AlphaFoldDB" id="A0A6J4QBR6"/>
<protein>
    <recommendedName>
        <fullName evidence="3">DUF4239 domain-containing protein</fullName>
    </recommendedName>
</protein>
<sequence length="268" mass="29206">MATSIVYGVLVVGGVCLAAVGGLTLVQFLVPTASRQQHNDVAGFIYAVLGVIYAVLLALVVIAVWEDFGRARETVEGEANATAEIFWLAHRLPEPERRQVQELARSYAREVVHKEWPLMREGQAPLMEQGQATPTGWVLIDDIRATLQGFEPRAPAEEALYAEGLDQVEELADARRMRLVAAHEGIPAVLWVVLVMAGVAVVGFTYLFGLESTWAHRLMVAALAGVIGLVLFTVGAMEHPFSGGARISTGAFELILERFETSRLSDLR</sequence>
<name>A0A6J4QBR6_9ACTN</name>
<dbReference type="InterPro" id="IPR025333">
    <property type="entry name" value="DUF4239"/>
</dbReference>
<dbReference type="Pfam" id="PF14023">
    <property type="entry name" value="Bestrophin-like"/>
    <property type="match status" value="1"/>
</dbReference>
<reference evidence="2" key="1">
    <citation type="submission" date="2020-02" db="EMBL/GenBank/DDBJ databases">
        <authorList>
            <person name="Meier V. D."/>
        </authorList>
    </citation>
    <scope>NUCLEOTIDE SEQUENCE</scope>
    <source>
        <strain evidence="2">AVDCRST_MAG55</strain>
    </source>
</reference>
<feature type="transmembrane region" description="Helical" evidence="1">
    <location>
        <begin position="7"/>
        <end position="30"/>
    </location>
</feature>
<evidence type="ECO:0000313" key="2">
    <source>
        <dbReference type="EMBL" id="CAA9437439.1"/>
    </source>
</evidence>
<feature type="transmembrane region" description="Helical" evidence="1">
    <location>
        <begin position="214"/>
        <end position="237"/>
    </location>
</feature>